<dbReference type="AlphaFoldDB" id="A0AAD7J253"/>
<sequence>MSTGREKGSRWMDLTTTQSMRTRDLQDQPVSGTSFRSKDLFMIGLARSMPGGEDPRELAEAMLTTAASKEEDSGGSGPPLRIVISRRPVYPVEEEDPLILRSVKLADNIDLISETMSISLTSGTTGRYSVSYVCRHILNLNQSCTRSSSSGLILSFDMKYTVPHRPYGGRAGSRLIRLGVVPELYHCILQLGAELSWSLSSPTPDPSLMSAHESATCTPIGPPTTTRPSAWGRLAVHSIPSSDLRALGPVLGLRDCRLVGGAK</sequence>
<dbReference type="EMBL" id="JARJLG010000067">
    <property type="protein sequence ID" value="KAJ7754359.1"/>
    <property type="molecule type" value="Genomic_DNA"/>
</dbReference>
<accession>A0AAD7J253</accession>
<protein>
    <submittedName>
        <fullName evidence="1">Uncharacterized protein</fullName>
    </submittedName>
</protein>
<dbReference type="Proteomes" id="UP001215280">
    <property type="component" value="Unassembled WGS sequence"/>
</dbReference>
<gene>
    <name evidence="1" type="ORF">DFH07DRAFT_773755</name>
</gene>
<organism evidence="1 2">
    <name type="scientific">Mycena maculata</name>
    <dbReference type="NCBI Taxonomy" id="230809"/>
    <lineage>
        <taxon>Eukaryota</taxon>
        <taxon>Fungi</taxon>
        <taxon>Dikarya</taxon>
        <taxon>Basidiomycota</taxon>
        <taxon>Agaricomycotina</taxon>
        <taxon>Agaricomycetes</taxon>
        <taxon>Agaricomycetidae</taxon>
        <taxon>Agaricales</taxon>
        <taxon>Marasmiineae</taxon>
        <taxon>Mycenaceae</taxon>
        <taxon>Mycena</taxon>
    </lineage>
</organism>
<comment type="caution">
    <text evidence="1">The sequence shown here is derived from an EMBL/GenBank/DDBJ whole genome shotgun (WGS) entry which is preliminary data.</text>
</comment>
<evidence type="ECO:0000313" key="2">
    <source>
        <dbReference type="Proteomes" id="UP001215280"/>
    </source>
</evidence>
<name>A0AAD7J253_9AGAR</name>
<keyword evidence="2" id="KW-1185">Reference proteome</keyword>
<proteinExistence type="predicted"/>
<evidence type="ECO:0000313" key="1">
    <source>
        <dbReference type="EMBL" id="KAJ7754359.1"/>
    </source>
</evidence>
<reference evidence="1" key="1">
    <citation type="submission" date="2023-03" db="EMBL/GenBank/DDBJ databases">
        <title>Massive genome expansion in bonnet fungi (Mycena s.s.) driven by repeated elements and novel gene families across ecological guilds.</title>
        <authorList>
            <consortium name="Lawrence Berkeley National Laboratory"/>
            <person name="Harder C.B."/>
            <person name="Miyauchi S."/>
            <person name="Viragh M."/>
            <person name="Kuo A."/>
            <person name="Thoen E."/>
            <person name="Andreopoulos B."/>
            <person name="Lu D."/>
            <person name="Skrede I."/>
            <person name="Drula E."/>
            <person name="Henrissat B."/>
            <person name="Morin E."/>
            <person name="Kohler A."/>
            <person name="Barry K."/>
            <person name="LaButti K."/>
            <person name="Morin E."/>
            <person name="Salamov A."/>
            <person name="Lipzen A."/>
            <person name="Mereny Z."/>
            <person name="Hegedus B."/>
            <person name="Baldrian P."/>
            <person name="Stursova M."/>
            <person name="Weitz H."/>
            <person name="Taylor A."/>
            <person name="Grigoriev I.V."/>
            <person name="Nagy L.G."/>
            <person name="Martin F."/>
            <person name="Kauserud H."/>
        </authorList>
    </citation>
    <scope>NUCLEOTIDE SEQUENCE</scope>
    <source>
        <strain evidence="1">CBHHK188m</strain>
    </source>
</reference>